<dbReference type="PANTHER" id="PTHR34825:SF1">
    <property type="entry name" value="AAA-ATPASE-LIKE DOMAIN-CONTAINING PROTEIN"/>
    <property type="match status" value="1"/>
</dbReference>
<evidence type="ECO:0000313" key="2">
    <source>
        <dbReference type="EMBL" id="GLG04527.1"/>
    </source>
</evidence>
<proteinExistence type="predicted"/>
<dbReference type="Pfam" id="PF08011">
    <property type="entry name" value="PDDEXK_9"/>
    <property type="match status" value="1"/>
</dbReference>
<dbReference type="Pfam" id="PF09820">
    <property type="entry name" value="AAA-ATPase_like"/>
    <property type="match status" value="1"/>
</dbReference>
<dbReference type="Gene3D" id="3.40.50.300">
    <property type="entry name" value="P-loop containing nucleotide triphosphate hydrolases"/>
    <property type="match status" value="1"/>
</dbReference>
<name>A0A9W6C676_9FIRM</name>
<dbReference type="InterPro" id="IPR012547">
    <property type="entry name" value="PDDEXK_9"/>
</dbReference>
<dbReference type="EMBL" id="BSBO01000015">
    <property type="protein sequence ID" value="GLG04527.1"/>
    <property type="molecule type" value="Genomic_DNA"/>
</dbReference>
<dbReference type="InterPro" id="IPR027417">
    <property type="entry name" value="P-loop_NTPase"/>
</dbReference>
<sequence>MACLNIPVGVSDFAEIRKNGYYYVDKSGLIEELLRTTATKVTLITRPRRFGKTLGMNMLAEFFDIRKDSRALFEGLEIDENTELCNRWMNQWPTIFFSLRRVDGLDFSGAYDMLCSVIIELCDSHRYLLDSEKISPYDRSVIKNILNFDASESDIKNSLLSLTRAMQAYYGKQVILLLDEYDVPVAKANSNGYYNEMLDVMKGIMQALKDNQSLRFAVITGCLKIAKESIFTGTNNFVSDTIANSGLNEYFGFTQDEVNRILEDANALEHATDVKEWYDGYHFGNVDIYCPWDVMNYIRDLQINPNAGPESYWKNTSDNGIIRSFIDYAGGTITKKLESLLSGGYIVQRIDENLTYDYLHSSEENLWSILYLTGYLTQVREEELSASLPEDGTALQIPNAEIREIFQTTIKKWFDDSARVWNRKSLFDAVWSGNTEVMTEEMNKLLRRTISYHDYKEDYYHAFLAGIFAGAGYIVESNKEHGEGRSDVVVYDPVESRAAVFEAKYSKALKDMETSCEEALMQIDKQMYAREYEDDYDHIFCYGISFFKKRCLVKTK</sequence>
<feature type="domain" description="AAA-ATPase-like" evidence="1">
    <location>
        <begin position="7"/>
        <end position="231"/>
    </location>
</feature>
<dbReference type="AlphaFoldDB" id="A0A9W6C676"/>
<organism evidence="2 3">
    <name type="scientific">Sellimonas catena</name>
    <dbReference type="NCBI Taxonomy" id="2994035"/>
    <lineage>
        <taxon>Bacteria</taxon>
        <taxon>Bacillati</taxon>
        <taxon>Bacillota</taxon>
        <taxon>Clostridia</taxon>
        <taxon>Lachnospirales</taxon>
        <taxon>Lachnospiraceae</taxon>
        <taxon>Sellimonas</taxon>
    </lineage>
</organism>
<protein>
    <recommendedName>
        <fullName evidence="1">AAA-ATPase-like domain-containing protein</fullName>
    </recommendedName>
</protein>
<dbReference type="Proteomes" id="UP001145145">
    <property type="component" value="Unassembled WGS sequence"/>
</dbReference>
<evidence type="ECO:0000259" key="1">
    <source>
        <dbReference type="Pfam" id="PF09820"/>
    </source>
</evidence>
<keyword evidence="3" id="KW-1185">Reference proteome</keyword>
<dbReference type="InterPro" id="IPR018631">
    <property type="entry name" value="AAA-ATPase-like_dom"/>
</dbReference>
<comment type="caution">
    <text evidence="2">The sequence shown here is derived from an EMBL/GenBank/DDBJ whole genome shotgun (WGS) entry which is preliminary data.</text>
</comment>
<gene>
    <name evidence="2" type="ORF">Selli1_17010</name>
</gene>
<accession>A0A9W6C676</accession>
<dbReference type="RefSeq" id="WP_281872733.1">
    <property type="nucleotide sequence ID" value="NZ_BSBO01000015.1"/>
</dbReference>
<dbReference type="SUPFAM" id="SSF52540">
    <property type="entry name" value="P-loop containing nucleoside triphosphate hydrolases"/>
    <property type="match status" value="1"/>
</dbReference>
<reference evidence="2 3" key="1">
    <citation type="journal article" date="2023" name="Int. J. Syst. Evol. Microbiol.">
        <title>Sellimonas catena sp. nov., isolated from human faeces.</title>
        <authorList>
            <person name="Hisatomi A."/>
            <person name="Ohkuma M."/>
            <person name="Sakamoto M."/>
        </authorList>
    </citation>
    <scope>NUCLEOTIDE SEQUENCE [LARGE SCALE GENOMIC DNA]</scope>
    <source>
        <strain evidence="2 3">12EGH17</strain>
    </source>
</reference>
<dbReference type="PANTHER" id="PTHR34825">
    <property type="entry name" value="CONSERVED PROTEIN, WITH A WEAK D-GALACTARATE DEHYDRATASE/ALTRONATE HYDROLASE DOMAIN"/>
    <property type="match status" value="1"/>
</dbReference>
<evidence type="ECO:0000313" key="3">
    <source>
        <dbReference type="Proteomes" id="UP001145145"/>
    </source>
</evidence>